<evidence type="ECO:0000256" key="1">
    <source>
        <dbReference type="ARBA" id="ARBA00004117"/>
    </source>
</evidence>
<comment type="similarity">
    <text evidence="2">Belongs to the flagella basal body rod proteins family.</text>
</comment>
<dbReference type="RefSeq" id="WP_088384645.1">
    <property type="nucleotide sequence ID" value="NZ_NIOF01000003.1"/>
</dbReference>
<name>A0A246JGN7_9BURK</name>
<dbReference type="OrthoDB" id="9788334at2"/>
<keyword evidence="4" id="KW-0975">Bacterial flagellum</keyword>
<evidence type="ECO:0000256" key="6">
    <source>
        <dbReference type="SAM" id="MobiDB-lite"/>
    </source>
</evidence>
<dbReference type="NCBIfam" id="TIGR01396">
    <property type="entry name" value="FlgB"/>
    <property type="match status" value="1"/>
</dbReference>
<dbReference type="GO" id="GO:0030694">
    <property type="term" value="C:bacterial-type flagellum basal body, rod"/>
    <property type="evidence" value="ECO:0007669"/>
    <property type="project" value="InterPro"/>
</dbReference>
<evidence type="ECO:0000256" key="5">
    <source>
        <dbReference type="ARBA" id="ARBA00024934"/>
    </source>
</evidence>
<organism evidence="8 9">
    <name type="scientific">Roseateles aquatilis</name>
    <dbReference type="NCBI Taxonomy" id="431061"/>
    <lineage>
        <taxon>Bacteria</taxon>
        <taxon>Pseudomonadati</taxon>
        <taxon>Pseudomonadota</taxon>
        <taxon>Betaproteobacteria</taxon>
        <taxon>Burkholderiales</taxon>
        <taxon>Sphaerotilaceae</taxon>
        <taxon>Roseateles</taxon>
    </lineage>
</organism>
<protein>
    <recommendedName>
        <fullName evidence="3">Flagellar basal body rod protein FlgB</fullName>
    </recommendedName>
</protein>
<proteinExistence type="inferred from homology"/>
<dbReference type="EMBL" id="NIOF01000003">
    <property type="protein sequence ID" value="OWQ91417.1"/>
    <property type="molecule type" value="Genomic_DNA"/>
</dbReference>
<evidence type="ECO:0000259" key="7">
    <source>
        <dbReference type="Pfam" id="PF00460"/>
    </source>
</evidence>
<accession>A0A246JGN7</accession>
<dbReference type="InterPro" id="IPR006300">
    <property type="entry name" value="FlgB"/>
</dbReference>
<comment type="subcellular location">
    <subcellularLocation>
        <location evidence="1">Bacterial flagellum basal body</location>
    </subcellularLocation>
</comment>
<dbReference type="AlphaFoldDB" id="A0A246JGN7"/>
<comment type="function">
    <text evidence="5">Structural component of flagellum, the bacterial motility apparatus. Part of the rod structure of flagellar basal body.</text>
</comment>
<evidence type="ECO:0000313" key="9">
    <source>
        <dbReference type="Proteomes" id="UP000197468"/>
    </source>
</evidence>
<feature type="domain" description="Flagellar basal body rod protein N-terminal" evidence="7">
    <location>
        <begin position="33"/>
        <end position="51"/>
    </location>
</feature>
<sequence length="156" mass="16969">MDGIKDTRFGAATAKQAQDSDEWRAQALVFRGKRQAMLASNIANADTPNYKARDISFADVLKASSQAEELTDQDGKDRGVAREVPLIPSSTLAFAGYRQPLQDSIDGNTVEVEREQAEFARNTILYTLAMASLDDEATEFKQAAALPNAASPTRRG</sequence>
<evidence type="ECO:0000256" key="4">
    <source>
        <dbReference type="ARBA" id="ARBA00023143"/>
    </source>
</evidence>
<evidence type="ECO:0000256" key="3">
    <source>
        <dbReference type="ARBA" id="ARBA00014376"/>
    </source>
</evidence>
<dbReference type="Proteomes" id="UP000197468">
    <property type="component" value="Unassembled WGS sequence"/>
</dbReference>
<reference evidence="8 9" key="1">
    <citation type="journal article" date="2008" name="Int. J. Syst. Evol. Microbiol.">
        <title>Description of Roseateles aquatilis sp. nov. and Roseateles terrae sp. nov., in the class Betaproteobacteria, and emended description of the genus Roseateles.</title>
        <authorList>
            <person name="Gomila M."/>
            <person name="Bowien B."/>
            <person name="Falsen E."/>
            <person name="Moore E.R."/>
            <person name="Lalucat J."/>
        </authorList>
    </citation>
    <scope>NUCLEOTIDE SEQUENCE [LARGE SCALE GENOMIC DNA]</scope>
    <source>
        <strain evidence="8 9">CCUG 48205</strain>
    </source>
</reference>
<keyword evidence="8" id="KW-0282">Flagellum</keyword>
<dbReference type="GO" id="GO:0071973">
    <property type="term" value="P:bacterial-type flagellum-dependent cell motility"/>
    <property type="evidence" value="ECO:0007669"/>
    <property type="project" value="InterPro"/>
</dbReference>
<evidence type="ECO:0000313" key="8">
    <source>
        <dbReference type="EMBL" id="OWQ91417.1"/>
    </source>
</evidence>
<comment type="caution">
    <text evidence="8">The sequence shown here is derived from an EMBL/GenBank/DDBJ whole genome shotgun (WGS) entry which is preliminary data.</text>
</comment>
<gene>
    <name evidence="8" type="primary">flgB</name>
    <name evidence="8" type="ORF">CDN99_09685</name>
</gene>
<keyword evidence="8" id="KW-0966">Cell projection</keyword>
<keyword evidence="9" id="KW-1185">Reference proteome</keyword>
<dbReference type="Pfam" id="PF00460">
    <property type="entry name" value="Flg_bb_rod"/>
    <property type="match status" value="1"/>
</dbReference>
<dbReference type="InterPro" id="IPR001444">
    <property type="entry name" value="Flag_bb_rod_N"/>
</dbReference>
<feature type="region of interest" description="Disordered" evidence="6">
    <location>
        <begin position="1"/>
        <end position="20"/>
    </location>
</feature>
<evidence type="ECO:0000256" key="2">
    <source>
        <dbReference type="ARBA" id="ARBA00009677"/>
    </source>
</evidence>
<keyword evidence="8" id="KW-0969">Cilium</keyword>